<gene>
    <name evidence="1" type="ORF">RF11_13335</name>
</gene>
<proteinExistence type="predicted"/>
<protein>
    <submittedName>
        <fullName evidence="1">Uncharacterized protein</fullName>
    </submittedName>
</protein>
<organism evidence="1 2">
    <name type="scientific">Thelohanellus kitauei</name>
    <name type="common">Myxosporean</name>
    <dbReference type="NCBI Taxonomy" id="669202"/>
    <lineage>
        <taxon>Eukaryota</taxon>
        <taxon>Metazoa</taxon>
        <taxon>Cnidaria</taxon>
        <taxon>Myxozoa</taxon>
        <taxon>Myxosporea</taxon>
        <taxon>Bivalvulida</taxon>
        <taxon>Platysporina</taxon>
        <taxon>Myxobolidae</taxon>
        <taxon>Thelohanellus</taxon>
    </lineage>
</organism>
<dbReference type="EMBL" id="JWZT01000435">
    <property type="protein sequence ID" value="KII74412.1"/>
    <property type="molecule type" value="Genomic_DNA"/>
</dbReference>
<dbReference type="AlphaFoldDB" id="A0A0C2NK47"/>
<sequence length="132" mass="15582">MFNSFLSDDQYNSTVIEKLIVSLPNPLSTEPELDKCLAFEDEIQRCQIRLDSSQEEPVTKVKKKWVLAQAEPLDQILEEIRRLEVYKKGKCNRAVGHMVLDDTQQVNEKEPWSVTHEKRPYCEKMRMISRLW</sequence>
<comment type="caution">
    <text evidence="1">The sequence shown here is derived from an EMBL/GenBank/DDBJ whole genome shotgun (WGS) entry which is preliminary data.</text>
</comment>
<dbReference type="Proteomes" id="UP000031668">
    <property type="component" value="Unassembled WGS sequence"/>
</dbReference>
<accession>A0A0C2NK47</accession>
<name>A0A0C2NK47_THEKT</name>
<evidence type="ECO:0000313" key="2">
    <source>
        <dbReference type="Proteomes" id="UP000031668"/>
    </source>
</evidence>
<keyword evidence="2" id="KW-1185">Reference proteome</keyword>
<reference evidence="1 2" key="1">
    <citation type="journal article" date="2014" name="Genome Biol. Evol.">
        <title>The genome of the myxosporean Thelohanellus kitauei shows adaptations to nutrient acquisition within its fish host.</title>
        <authorList>
            <person name="Yang Y."/>
            <person name="Xiong J."/>
            <person name="Zhou Z."/>
            <person name="Huo F."/>
            <person name="Miao W."/>
            <person name="Ran C."/>
            <person name="Liu Y."/>
            <person name="Zhang J."/>
            <person name="Feng J."/>
            <person name="Wang M."/>
            <person name="Wang M."/>
            <person name="Wang L."/>
            <person name="Yao B."/>
        </authorList>
    </citation>
    <scope>NUCLEOTIDE SEQUENCE [LARGE SCALE GENOMIC DNA]</scope>
    <source>
        <strain evidence="1">Wuqing</strain>
    </source>
</reference>
<evidence type="ECO:0000313" key="1">
    <source>
        <dbReference type="EMBL" id="KII74412.1"/>
    </source>
</evidence>